<evidence type="ECO:0000256" key="1">
    <source>
        <dbReference type="SAM" id="Phobius"/>
    </source>
</evidence>
<reference evidence="2" key="2">
    <citation type="journal article" date="2015" name="Fish Shellfish Immunol.">
        <title>Early steps in the European eel (Anguilla anguilla)-Vibrio vulnificus interaction in the gills: Role of the RtxA13 toxin.</title>
        <authorList>
            <person name="Callol A."/>
            <person name="Pajuelo D."/>
            <person name="Ebbesson L."/>
            <person name="Teles M."/>
            <person name="MacKenzie S."/>
            <person name="Amaro C."/>
        </authorList>
    </citation>
    <scope>NUCLEOTIDE SEQUENCE</scope>
</reference>
<sequence>MSRGGSIICKIVRAALSVSPTKIIFNSFIHSAFFSVVQFFPLVVFICGLCFCIFLFNSRSVNINFWIFYFSFGFYHF</sequence>
<feature type="transmembrane region" description="Helical" evidence="1">
    <location>
        <begin position="32"/>
        <end position="56"/>
    </location>
</feature>
<dbReference type="AlphaFoldDB" id="A0A0E9X5J2"/>
<accession>A0A0E9X5J2</accession>
<evidence type="ECO:0000313" key="2">
    <source>
        <dbReference type="EMBL" id="JAH97155.1"/>
    </source>
</evidence>
<keyword evidence="1" id="KW-0812">Transmembrane</keyword>
<reference evidence="2" key="1">
    <citation type="submission" date="2014-11" db="EMBL/GenBank/DDBJ databases">
        <authorList>
            <person name="Amaro Gonzalez C."/>
        </authorList>
    </citation>
    <scope>NUCLEOTIDE SEQUENCE</scope>
</reference>
<dbReference type="EMBL" id="GBXM01011422">
    <property type="protein sequence ID" value="JAH97155.1"/>
    <property type="molecule type" value="Transcribed_RNA"/>
</dbReference>
<protein>
    <submittedName>
        <fullName evidence="2">Uncharacterized protein</fullName>
    </submittedName>
</protein>
<organism evidence="2">
    <name type="scientific">Anguilla anguilla</name>
    <name type="common">European freshwater eel</name>
    <name type="synonym">Muraena anguilla</name>
    <dbReference type="NCBI Taxonomy" id="7936"/>
    <lineage>
        <taxon>Eukaryota</taxon>
        <taxon>Metazoa</taxon>
        <taxon>Chordata</taxon>
        <taxon>Craniata</taxon>
        <taxon>Vertebrata</taxon>
        <taxon>Euteleostomi</taxon>
        <taxon>Actinopterygii</taxon>
        <taxon>Neopterygii</taxon>
        <taxon>Teleostei</taxon>
        <taxon>Anguilliformes</taxon>
        <taxon>Anguillidae</taxon>
        <taxon>Anguilla</taxon>
    </lineage>
</organism>
<keyword evidence="1" id="KW-0472">Membrane</keyword>
<name>A0A0E9X5J2_ANGAN</name>
<keyword evidence="1" id="KW-1133">Transmembrane helix</keyword>
<proteinExistence type="predicted"/>